<proteinExistence type="predicted"/>
<dbReference type="Gene3D" id="1.20.144.10">
    <property type="entry name" value="Phosphatidic acid phosphatase type 2/haloperoxidase"/>
    <property type="match status" value="1"/>
</dbReference>
<dbReference type="InterPro" id="IPR000326">
    <property type="entry name" value="PAP2/HPO"/>
</dbReference>
<accession>A0A1D2VLS5</accession>
<feature type="non-terminal residue" evidence="7">
    <location>
        <position position="316"/>
    </location>
</feature>
<dbReference type="STRING" id="1344418.A0A1D2VLS5"/>
<feature type="transmembrane region" description="Helical" evidence="5">
    <location>
        <begin position="281"/>
        <end position="303"/>
    </location>
</feature>
<dbReference type="GO" id="GO:0070916">
    <property type="term" value="C:inositol phosphoceramide synthase complex"/>
    <property type="evidence" value="ECO:0007669"/>
    <property type="project" value="TreeGrafter"/>
</dbReference>
<dbReference type="PANTHER" id="PTHR31310:SF11">
    <property type="entry name" value="INOSITOL PHOSPHORYLCERAMIDE SYNTHASE CATALYTIC SUBUNIT AUR1"/>
    <property type="match status" value="1"/>
</dbReference>
<dbReference type="SUPFAM" id="SSF48317">
    <property type="entry name" value="Acid phosphatase/Vanadium-dependent haloperoxidase"/>
    <property type="match status" value="1"/>
</dbReference>
<dbReference type="InterPro" id="IPR026841">
    <property type="entry name" value="Aur1/Ipt1"/>
</dbReference>
<keyword evidence="2 5" id="KW-0812">Transmembrane</keyword>
<feature type="transmembrane region" description="Helical" evidence="5">
    <location>
        <begin position="53"/>
        <end position="83"/>
    </location>
</feature>
<dbReference type="RefSeq" id="XP_020048841.1">
    <property type="nucleotide sequence ID" value="XM_020190024.1"/>
</dbReference>
<evidence type="ECO:0000256" key="4">
    <source>
        <dbReference type="ARBA" id="ARBA00023136"/>
    </source>
</evidence>
<comment type="subcellular location">
    <subcellularLocation>
        <location evidence="1">Membrane</location>
        <topology evidence="1">Multi-pass membrane protein</topology>
    </subcellularLocation>
</comment>
<evidence type="ECO:0000256" key="3">
    <source>
        <dbReference type="ARBA" id="ARBA00022989"/>
    </source>
</evidence>
<feature type="transmembrane region" description="Helical" evidence="5">
    <location>
        <begin position="20"/>
        <end position="41"/>
    </location>
</feature>
<feature type="transmembrane region" description="Helical" evidence="5">
    <location>
        <begin position="256"/>
        <end position="275"/>
    </location>
</feature>
<sequence>SLASLSCSFSITNTLLLMLAHSWCWLDLHFFVDCCSVLFFLAVDTGPIPLKLLLCLLLLLLLLLPITSQFVLAALPIFSWLALFNSSSSISPSYRPKIQVSVLPSIESILYGDDLSNSLSVHKSSLLDVLAWMPYGLIHFVAPFLVAILIFIKCPPKSLRVYAFSFGYMNLTGVLIQLLFPCAPPWYKNLYGLNPANYSINGSPAGLTRIDALFNLNLYSSSFQKSPMVFGAFPSLHSACAVNLALFLNHIFPNHSIYWCSYVLWIWWSTMYLNHHYFVDLIGGAILSFLFYYFSTLFLMPVINHNIPSRWHYHKI</sequence>
<feature type="transmembrane region" description="Helical" evidence="5">
    <location>
        <begin position="228"/>
        <end position="249"/>
    </location>
</feature>
<dbReference type="PANTHER" id="PTHR31310">
    <property type="match status" value="1"/>
</dbReference>
<dbReference type="InterPro" id="IPR036938">
    <property type="entry name" value="PAP2/HPO_sf"/>
</dbReference>
<gene>
    <name evidence="7" type="ORF">ASCRUDRAFT_27919</name>
</gene>
<evidence type="ECO:0000256" key="5">
    <source>
        <dbReference type="SAM" id="Phobius"/>
    </source>
</evidence>
<dbReference type="OrthoDB" id="5784at2759"/>
<feature type="non-terminal residue" evidence="7">
    <location>
        <position position="1"/>
    </location>
</feature>
<evidence type="ECO:0000256" key="2">
    <source>
        <dbReference type="ARBA" id="ARBA00022692"/>
    </source>
</evidence>
<dbReference type="Pfam" id="PF14378">
    <property type="entry name" value="PAP2_3"/>
    <property type="match status" value="1"/>
</dbReference>
<feature type="transmembrane region" description="Helical" evidence="5">
    <location>
        <begin position="132"/>
        <end position="152"/>
    </location>
</feature>
<dbReference type="InterPro" id="IPR052185">
    <property type="entry name" value="IPC_Synthase-Related"/>
</dbReference>
<name>A0A1D2VLS5_9ASCO</name>
<dbReference type="InParanoid" id="A0A1D2VLS5"/>
<dbReference type="GO" id="GO:0016020">
    <property type="term" value="C:membrane"/>
    <property type="evidence" value="ECO:0007669"/>
    <property type="project" value="UniProtKB-SubCell"/>
</dbReference>
<dbReference type="GO" id="GO:0006676">
    <property type="term" value="P:mannosyl diphosphorylinositol ceramide metabolic process"/>
    <property type="evidence" value="ECO:0007669"/>
    <property type="project" value="TreeGrafter"/>
</dbReference>
<dbReference type="AlphaFoldDB" id="A0A1D2VLS5"/>
<evidence type="ECO:0000259" key="6">
    <source>
        <dbReference type="SMART" id="SM00014"/>
    </source>
</evidence>
<feature type="transmembrane region" description="Helical" evidence="5">
    <location>
        <begin position="159"/>
        <end position="180"/>
    </location>
</feature>
<evidence type="ECO:0000256" key="1">
    <source>
        <dbReference type="ARBA" id="ARBA00004141"/>
    </source>
</evidence>
<organism evidence="7 8">
    <name type="scientific">Ascoidea rubescens DSM 1968</name>
    <dbReference type="NCBI Taxonomy" id="1344418"/>
    <lineage>
        <taxon>Eukaryota</taxon>
        <taxon>Fungi</taxon>
        <taxon>Dikarya</taxon>
        <taxon>Ascomycota</taxon>
        <taxon>Saccharomycotina</taxon>
        <taxon>Saccharomycetes</taxon>
        <taxon>Ascoideaceae</taxon>
        <taxon>Ascoidea</taxon>
    </lineage>
</organism>
<dbReference type="Proteomes" id="UP000095038">
    <property type="component" value="Unassembled WGS sequence"/>
</dbReference>
<dbReference type="EMBL" id="KV454477">
    <property type="protein sequence ID" value="ODV62534.1"/>
    <property type="molecule type" value="Genomic_DNA"/>
</dbReference>
<keyword evidence="4 5" id="KW-0472">Membrane</keyword>
<keyword evidence="8" id="KW-1185">Reference proteome</keyword>
<reference evidence="8" key="1">
    <citation type="submission" date="2016-05" db="EMBL/GenBank/DDBJ databases">
        <title>Comparative genomics of biotechnologically important yeasts.</title>
        <authorList>
            <consortium name="DOE Joint Genome Institute"/>
            <person name="Riley R."/>
            <person name="Haridas S."/>
            <person name="Wolfe K.H."/>
            <person name="Lopes M.R."/>
            <person name="Hittinger C.T."/>
            <person name="Goker M."/>
            <person name="Salamov A."/>
            <person name="Wisecaver J."/>
            <person name="Long T.M."/>
            <person name="Aerts A.L."/>
            <person name="Barry K."/>
            <person name="Choi C."/>
            <person name="Clum A."/>
            <person name="Coughlan A.Y."/>
            <person name="Deshpande S."/>
            <person name="Douglass A.P."/>
            <person name="Hanson S.J."/>
            <person name="Klenk H.-P."/>
            <person name="Labutti K."/>
            <person name="Lapidus A."/>
            <person name="Lindquist E."/>
            <person name="Lipzen A."/>
            <person name="Meier-Kolthoff J.P."/>
            <person name="Ohm R.A."/>
            <person name="Otillar R.P."/>
            <person name="Pangilinan J."/>
            <person name="Peng Y."/>
            <person name="Rokas A."/>
            <person name="Rosa C.A."/>
            <person name="Scheuner C."/>
            <person name="Sibirny A.A."/>
            <person name="Slot J.C."/>
            <person name="Stielow J.B."/>
            <person name="Sun H."/>
            <person name="Kurtzman C.P."/>
            <person name="Blackwell M."/>
            <person name="Grigoriev I.V."/>
            <person name="Jeffries T.W."/>
        </authorList>
    </citation>
    <scope>NUCLEOTIDE SEQUENCE [LARGE SCALE GENOMIC DNA]</scope>
    <source>
        <strain evidence="8">DSM 1968</strain>
    </source>
</reference>
<dbReference type="CDD" id="cd03386">
    <property type="entry name" value="PAP2_Aur1_like"/>
    <property type="match status" value="1"/>
</dbReference>
<feature type="domain" description="Phosphatidic acid phosphatase type 2/haloperoxidase" evidence="6">
    <location>
        <begin position="159"/>
        <end position="296"/>
    </location>
</feature>
<dbReference type="GeneID" id="30963660"/>
<evidence type="ECO:0000313" key="7">
    <source>
        <dbReference type="EMBL" id="ODV62534.1"/>
    </source>
</evidence>
<dbReference type="GO" id="GO:0030148">
    <property type="term" value="P:sphingolipid biosynthetic process"/>
    <property type="evidence" value="ECO:0007669"/>
    <property type="project" value="TreeGrafter"/>
</dbReference>
<protein>
    <submittedName>
        <fullName evidence="7">PAP2-domain-containing protein</fullName>
    </submittedName>
</protein>
<evidence type="ECO:0000313" key="8">
    <source>
        <dbReference type="Proteomes" id="UP000095038"/>
    </source>
</evidence>
<keyword evidence="3 5" id="KW-1133">Transmembrane helix</keyword>
<dbReference type="SMART" id="SM00014">
    <property type="entry name" value="acidPPc"/>
    <property type="match status" value="1"/>
</dbReference>